<dbReference type="OrthoDB" id="6095088at2759"/>
<proteinExistence type="predicted"/>
<keyword evidence="2" id="KW-1185">Reference proteome</keyword>
<organism evidence="1 2">
    <name type="scientific">Clytia hemisphaerica</name>
    <dbReference type="NCBI Taxonomy" id="252671"/>
    <lineage>
        <taxon>Eukaryota</taxon>
        <taxon>Metazoa</taxon>
        <taxon>Cnidaria</taxon>
        <taxon>Hydrozoa</taxon>
        <taxon>Hydroidolina</taxon>
        <taxon>Leptothecata</taxon>
        <taxon>Obeliida</taxon>
        <taxon>Clytiidae</taxon>
        <taxon>Clytia</taxon>
    </lineage>
</organism>
<dbReference type="SUPFAM" id="SSF54001">
    <property type="entry name" value="Cysteine proteinases"/>
    <property type="match status" value="1"/>
</dbReference>
<dbReference type="Proteomes" id="UP000594262">
    <property type="component" value="Unplaced"/>
</dbReference>
<dbReference type="Gene3D" id="3.90.70.120">
    <property type="match status" value="1"/>
</dbReference>
<dbReference type="InterPro" id="IPR038765">
    <property type="entry name" value="Papain-like_cys_pep_sf"/>
</dbReference>
<dbReference type="AlphaFoldDB" id="A0A7M5XBB1"/>
<name>A0A7M5XBB1_9CNID</name>
<sequence length="254" mass="28797">MISIVLYRARIGSFAFTAQRNMKCITKSIVLGSELSNDALSKLLRPVRFVALLTLLCFAIPKSFEPTEVFTPLDFNWFSRNGIFVEYPNAVHKLGDESLIFLKVNNTLLLSGDVELNPGPSVQGSFHQGNRKFGETAGIQCSSNCFFAICYAQFRKLSLWKTHDLDYVLDQGDLNFKKLGIVGNSPYIEEFSRSIDIGGSDFNTDGFELDKREQLLVEVLSNYTLMTRFPTHVDGKCWIMYGYKRSCQSIMIFK</sequence>
<protein>
    <submittedName>
        <fullName evidence="1">Uncharacterized protein</fullName>
    </submittedName>
</protein>
<dbReference type="EnsemblMetazoa" id="CLYHEMT020520.2">
    <property type="protein sequence ID" value="CLYHEMP020520.2"/>
    <property type="gene ID" value="CLYHEMG020520"/>
</dbReference>
<evidence type="ECO:0000313" key="2">
    <source>
        <dbReference type="Proteomes" id="UP000594262"/>
    </source>
</evidence>
<reference evidence="1" key="1">
    <citation type="submission" date="2021-01" db="UniProtKB">
        <authorList>
            <consortium name="EnsemblMetazoa"/>
        </authorList>
    </citation>
    <scope>IDENTIFICATION</scope>
</reference>
<accession>A0A7M5XBB1</accession>
<evidence type="ECO:0000313" key="1">
    <source>
        <dbReference type="EnsemblMetazoa" id="CLYHEMP020520.2"/>
    </source>
</evidence>